<evidence type="ECO:0000259" key="5">
    <source>
        <dbReference type="PROSITE" id="PS50097"/>
    </source>
</evidence>
<dbReference type="EMBL" id="NKQK01000001">
    <property type="protein sequence ID" value="PSS36024.1"/>
    <property type="molecule type" value="Genomic_DNA"/>
</dbReference>
<evidence type="ECO:0000256" key="4">
    <source>
        <dbReference type="SAM" id="MobiDB-lite"/>
    </source>
</evidence>
<feature type="region of interest" description="Disordered" evidence="4">
    <location>
        <begin position="432"/>
        <end position="458"/>
    </location>
</feature>
<comment type="caution">
    <text evidence="7">The sequence shown here is derived from an EMBL/GenBank/DDBJ whole genome shotgun (WGS) entry which is preliminary data.</text>
</comment>
<dbReference type="OMA" id="CNYIDCS"/>
<feature type="region of interest" description="Disordered" evidence="4">
    <location>
        <begin position="362"/>
        <end position="381"/>
    </location>
</feature>
<dbReference type="Gene3D" id="3.30.710.10">
    <property type="entry name" value="Potassium Channel Kv1.1, Chain A"/>
    <property type="match status" value="1"/>
</dbReference>
<feature type="domain" description="BTB" evidence="5">
    <location>
        <begin position="56"/>
        <end position="120"/>
    </location>
</feature>
<proteinExistence type="inferred from homology"/>
<dbReference type="AlphaFoldDB" id="A0A2R6S157"/>
<sequence length="478" mass="53041">MEKLRVWRDLGVVETIYEEEHEDFSTSPSLSPSLSLPPTPLHCRVEAWSMATGCEADVLIHIEGSHFHLHKDPLTARSGYLKRQLNKLSEITLAPPLNITAETFALVAEFCYGAHLVITPFNVAALRVAAELLEMTETNGVSDCENLQQKTEDYFRRAIDLSREYALIVLRSCLSLLPEAETTVALASRCIEALSLLEDGDGVMSCIDDLKTVDAEDFQIVAESMQERLTGSHDLLYRVVDLYLKEHVGKITEEHKTQICNSIDLTTLSPQFLMHAVQNPRMPLRFVVQAMFVDQLHTRRSIFSAAAANNPRTAATLGAILQRDAALRQAAQLRASMLATSSRLQSLELELESMKILLQNESVNRRSESESGRSASFRFSSESKIERGQKGSISSASFRVFGASEAANDGNVNSPRSERGFGRKLIGRLKSAFRNSKSASKKDSESRDQGKDGTAFENADVIVIKKDVPYHHRGRSLG</sequence>
<comment type="similarity">
    <text evidence="3">Belongs to the NPH3 family.</text>
</comment>
<evidence type="ECO:0000256" key="3">
    <source>
        <dbReference type="PROSITE-ProRule" id="PRU00982"/>
    </source>
</evidence>
<dbReference type="InterPro" id="IPR011333">
    <property type="entry name" value="SKP1/BTB/POZ_sf"/>
</dbReference>
<protein>
    <submittedName>
        <fullName evidence="7">BTB/POZ domain-containing protein</fullName>
    </submittedName>
</protein>
<comment type="pathway">
    <text evidence="1">Protein modification; protein ubiquitination.</text>
</comment>
<dbReference type="PANTHER" id="PTHR32370">
    <property type="entry name" value="OS12G0117600 PROTEIN"/>
    <property type="match status" value="1"/>
</dbReference>
<dbReference type="OrthoDB" id="407106at2759"/>
<dbReference type="InParanoid" id="A0A2R6S157"/>
<evidence type="ECO:0000259" key="6">
    <source>
        <dbReference type="PROSITE" id="PS51649"/>
    </source>
</evidence>
<dbReference type="PROSITE" id="PS51649">
    <property type="entry name" value="NPH3"/>
    <property type="match status" value="1"/>
</dbReference>
<evidence type="ECO:0000313" key="8">
    <source>
        <dbReference type="Proteomes" id="UP000241394"/>
    </source>
</evidence>
<keyword evidence="8" id="KW-1185">Reference proteome</keyword>
<dbReference type="Proteomes" id="UP000241394">
    <property type="component" value="Chromosome LG1"/>
</dbReference>
<dbReference type="InterPro" id="IPR000210">
    <property type="entry name" value="BTB/POZ_dom"/>
</dbReference>
<dbReference type="FunCoup" id="A0A2R6S157">
    <property type="interactions" value="742"/>
</dbReference>
<dbReference type="PROSITE" id="PS50097">
    <property type="entry name" value="BTB"/>
    <property type="match status" value="1"/>
</dbReference>
<dbReference type="Pfam" id="PF03000">
    <property type="entry name" value="NPH3"/>
    <property type="match status" value="1"/>
</dbReference>
<reference evidence="7 8" key="1">
    <citation type="submission" date="2017-07" db="EMBL/GenBank/DDBJ databases">
        <title>An improved, manually edited Actinidia chinensis var. chinensis (kiwifruit) genome highlights the challenges associated with draft genomes and gene prediction in plants.</title>
        <authorList>
            <person name="Pilkington S."/>
            <person name="Crowhurst R."/>
            <person name="Hilario E."/>
            <person name="Nardozza S."/>
            <person name="Fraser L."/>
            <person name="Peng Y."/>
            <person name="Gunaseelan K."/>
            <person name="Simpson R."/>
            <person name="Tahir J."/>
            <person name="Deroles S."/>
            <person name="Templeton K."/>
            <person name="Luo Z."/>
            <person name="Davy M."/>
            <person name="Cheng C."/>
            <person name="Mcneilage M."/>
            <person name="Scaglione D."/>
            <person name="Liu Y."/>
            <person name="Zhang Q."/>
            <person name="Datson P."/>
            <person name="De Silva N."/>
            <person name="Gardiner S."/>
            <person name="Bassett H."/>
            <person name="Chagne D."/>
            <person name="Mccallum J."/>
            <person name="Dzierzon H."/>
            <person name="Deng C."/>
            <person name="Wang Y.-Y."/>
            <person name="Barron N."/>
            <person name="Manako K."/>
            <person name="Bowen J."/>
            <person name="Foster T."/>
            <person name="Erridge Z."/>
            <person name="Tiffin H."/>
            <person name="Waite C."/>
            <person name="Davies K."/>
            <person name="Grierson E."/>
            <person name="Laing W."/>
            <person name="Kirk R."/>
            <person name="Chen X."/>
            <person name="Wood M."/>
            <person name="Montefiori M."/>
            <person name="Brummell D."/>
            <person name="Schwinn K."/>
            <person name="Catanach A."/>
            <person name="Fullerton C."/>
            <person name="Li D."/>
            <person name="Meiyalaghan S."/>
            <person name="Nieuwenhuizen N."/>
            <person name="Read N."/>
            <person name="Prakash R."/>
            <person name="Hunter D."/>
            <person name="Zhang H."/>
            <person name="Mckenzie M."/>
            <person name="Knabel M."/>
            <person name="Harris A."/>
            <person name="Allan A."/>
            <person name="Chen A."/>
            <person name="Janssen B."/>
            <person name="Plunkett B."/>
            <person name="Dwamena C."/>
            <person name="Voogd C."/>
            <person name="Leif D."/>
            <person name="Lafferty D."/>
            <person name="Souleyre E."/>
            <person name="Varkonyi-Gasic E."/>
            <person name="Gambi F."/>
            <person name="Hanley J."/>
            <person name="Yao J.-L."/>
            <person name="Cheung J."/>
            <person name="David K."/>
            <person name="Warren B."/>
            <person name="Marsh K."/>
            <person name="Snowden K."/>
            <person name="Lin-Wang K."/>
            <person name="Brian L."/>
            <person name="Martinez-Sanchez M."/>
            <person name="Wang M."/>
            <person name="Ileperuma N."/>
            <person name="Macnee N."/>
            <person name="Campin R."/>
            <person name="Mcatee P."/>
            <person name="Drummond R."/>
            <person name="Espley R."/>
            <person name="Ireland H."/>
            <person name="Wu R."/>
            <person name="Atkinson R."/>
            <person name="Karunairetnam S."/>
            <person name="Bulley S."/>
            <person name="Chunkath S."/>
            <person name="Hanley Z."/>
            <person name="Storey R."/>
            <person name="Thrimawithana A."/>
            <person name="Thomson S."/>
            <person name="David C."/>
            <person name="Testolin R."/>
        </authorList>
    </citation>
    <scope>NUCLEOTIDE SEQUENCE [LARGE SCALE GENOMIC DNA]</scope>
    <source>
        <strain evidence="8">cv. Red5</strain>
        <tissue evidence="7">Young leaf</tissue>
    </source>
</reference>
<dbReference type="Pfam" id="PF00651">
    <property type="entry name" value="BTB"/>
    <property type="match status" value="1"/>
</dbReference>
<gene>
    <name evidence="7" type="ORF">CEY00_Acc00528</name>
</gene>
<feature type="domain" description="NPH3" evidence="6">
    <location>
        <begin position="201"/>
        <end position="297"/>
    </location>
</feature>
<reference evidence="8" key="2">
    <citation type="journal article" date="2018" name="BMC Genomics">
        <title>A manually annotated Actinidia chinensis var. chinensis (kiwifruit) genome highlights the challenges associated with draft genomes and gene prediction in plants.</title>
        <authorList>
            <person name="Pilkington S.M."/>
            <person name="Crowhurst R."/>
            <person name="Hilario E."/>
            <person name="Nardozza S."/>
            <person name="Fraser L."/>
            <person name="Peng Y."/>
            <person name="Gunaseelan K."/>
            <person name="Simpson R."/>
            <person name="Tahir J."/>
            <person name="Deroles S.C."/>
            <person name="Templeton K."/>
            <person name="Luo Z."/>
            <person name="Davy M."/>
            <person name="Cheng C."/>
            <person name="McNeilage M."/>
            <person name="Scaglione D."/>
            <person name="Liu Y."/>
            <person name="Zhang Q."/>
            <person name="Datson P."/>
            <person name="De Silva N."/>
            <person name="Gardiner S.E."/>
            <person name="Bassett H."/>
            <person name="Chagne D."/>
            <person name="McCallum J."/>
            <person name="Dzierzon H."/>
            <person name="Deng C."/>
            <person name="Wang Y.Y."/>
            <person name="Barron L."/>
            <person name="Manako K."/>
            <person name="Bowen J."/>
            <person name="Foster T.M."/>
            <person name="Erridge Z.A."/>
            <person name="Tiffin H."/>
            <person name="Waite C.N."/>
            <person name="Davies K.M."/>
            <person name="Grierson E.P."/>
            <person name="Laing W.A."/>
            <person name="Kirk R."/>
            <person name="Chen X."/>
            <person name="Wood M."/>
            <person name="Montefiori M."/>
            <person name="Brummell D.A."/>
            <person name="Schwinn K.E."/>
            <person name="Catanach A."/>
            <person name="Fullerton C."/>
            <person name="Li D."/>
            <person name="Meiyalaghan S."/>
            <person name="Nieuwenhuizen N."/>
            <person name="Read N."/>
            <person name="Prakash R."/>
            <person name="Hunter D."/>
            <person name="Zhang H."/>
            <person name="McKenzie M."/>
            <person name="Knabel M."/>
            <person name="Harris A."/>
            <person name="Allan A.C."/>
            <person name="Gleave A."/>
            <person name="Chen A."/>
            <person name="Janssen B.J."/>
            <person name="Plunkett B."/>
            <person name="Ampomah-Dwamena C."/>
            <person name="Voogd C."/>
            <person name="Leif D."/>
            <person name="Lafferty D."/>
            <person name="Souleyre E.J.F."/>
            <person name="Varkonyi-Gasic E."/>
            <person name="Gambi F."/>
            <person name="Hanley J."/>
            <person name="Yao J.L."/>
            <person name="Cheung J."/>
            <person name="David K.M."/>
            <person name="Warren B."/>
            <person name="Marsh K."/>
            <person name="Snowden K.C."/>
            <person name="Lin-Wang K."/>
            <person name="Brian L."/>
            <person name="Martinez-Sanchez M."/>
            <person name="Wang M."/>
            <person name="Ileperuma N."/>
            <person name="Macnee N."/>
            <person name="Campin R."/>
            <person name="McAtee P."/>
            <person name="Drummond R.S.M."/>
            <person name="Espley R.V."/>
            <person name="Ireland H.S."/>
            <person name="Wu R."/>
            <person name="Atkinson R.G."/>
            <person name="Karunairetnam S."/>
            <person name="Bulley S."/>
            <person name="Chunkath S."/>
            <person name="Hanley Z."/>
            <person name="Storey R."/>
            <person name="Thrimawithana A.H."/>
            <person name="Thomson S."/>
            <person name="David C."/>
            <person name="Testolin R."/>
            <person name="Huang H."/>
            <person name="Hellens R.P."/>
            <person name="Schaffer R.J."/>
        </authorList>
    </citation>
    <scope>NUCLEOTIDE SEQUENCE [LARGE SCALE GENOMIC DNA]</scope>
    <source>
        <strain evidence="8">cv. Red5</strain>
    </source>
</reference>
<dbReference type="InterPro" id="IPR027356">
    <property type="entry name" value="NPH3_dom"/>
</dbReference>
<dbReference type="SUPFAM" id="SSF54695">
    <property type="entry name" value="POZ domain"/>
    <property type="match status" value="1"/>
</dbReference>
<dbReference type="SMART" id="SM00225">
    <property type="entry name" value="BTB"/>
    <property type="match status" value="1"/>
</dbReference>
<dbReference type="GO" id="GO:0016567">
    <property type="term" value="P:protein ubiquitination"/>
    <property type="evidence" value="ECO:0007669"/>
    <property type="project" value="UniProtKB-UniPathway"/>
</dbReference>
<evidence type="ECO:0000256" key="2">
    <source>
        <dbReference type="ARBA" id="ARBA00022786"/>
    </source>
</evidence>
<keyword evidence="2" id="KW-0833">Ubl conjugation pathway</keyword>
<dbReference type="InterPro" id="IPR043454">
    <property type="entry name" value="NPH3/RPT2-like"/>
</dbReference>
<name>A0A2R6S157_ACTCC</name>
<dbReference type="UniPathway" id="UPA00143"/>
<evidence type="ECO:0000313" key="7">
    <source>
        <dbReference type="EMBL" id="PSS36024.1"/>
    </source>
</evidence>
<feature type="compositionally biased region" description="Basic and acidic residues" evidence="4">
    <location>
        <begin position="440"/>
        <end position="451"/>
    </location>
</feature>
<evidence type="ECO:0000256" key="1">
    <source>
        <dbReference type="ARBA" id="ARBA00004906"/>
    </source>
</evidence>
<organism evidence="7 8">
    <name type="scientific">Actinidia chinensis var. chinensis</name>
    <name type="common">Chinese soft-hair kiwi</name>
    <dbReference type="NCBI Taxonomy" id="1590841"/>
    <lineage>
        <taxon>Eukaryota</taxon>
        <taxon>Viridiplantae</taxon>
        <taxon>Streptophyta</taxon>
        <taxon>Embryophyta</taxon>
        <taxon>Tracheophyta</taxon>
        <taxon>Spermatophyta</taxon>
        <taxon>Magnoliopsida</taxon>
        <taxon>eudicotyledons</taxon>
        <taxon>Gunneridae</taxon>
        <taxon>Pentapetalae</taxon>
        <taxon>asterids</taxon>
        <taxon>Ericales</taxon>
        <taxon>Actinidiaceae</taxon>
        <taxon>Actinidia</taxon>
    </lineage>
</organism>
<dbReference type="Gramene" id="PSS36024">
    <property type="protein sequence ID" value="PSS36024"/>
    <property type="gene ID" value="CEY00_Acc00528"/>
</dbReference>
<accession>A0A2R6S157</accession>